<feature type="domain" description="Apiosidase-like catalytic" evidence="1">
    <location>
        <begin position="131"/>
        <end position="425"/>
    </location>
</feature>
<keyword evidence="4" id="KW-1185">Reference proteome</keyword>
<dbReference type="Proteomes" id="UP001310022">
    <property type="component" value="Unassembled WGS sequence"/>
</dbReference>
<evidence type="ECO:0000313" key="4">
    <source>
        <dbReference type="Proteomes" id="UP001310022"/>
    </source>
</evidence>
<dbReference type="InterPro" id="IPR013783">
    <property type="entry name" value="Ig-like_fold"/>
</dbReference>
<dbReference type="Pfam" id="PF16586">
    <property type="entry name" value="DUF5060"/>
    <property type="match status" value="1"/>
</dbReference>
<reference evidence="3 4" key="1">
    <citation type="submission" date="2021-12" db="EMBL/GenBank/DDBJ databases">
        <title>Genome sequencing of bacteria with rrn-lacking chromosome and rrn-plasmid.</title>
        <authorList>
            <person name="Anda M."/>
            <person name="Iwasaki W."/>
        </authorList>
    </citation>
    <scope>NUCLEOTIDE SEQUENCE [LARGE SCALE GENOMIC DNA]</scope>
    <source>
        <strain evidence="3 4">NBRC 15940</strain>
    </source>
</reference>
<sequence length="551" mass="65705">MRALFFVIWLFASLPLLGEGIQKETYRSTISTSRYEVLDLTFRSSYNRQLNPFIVDFEAMVTAPSGKSMRVPGFYNGDKEWIIRFSADEEGIYKYVTSSEIKTLNNKKGSIKVGPNTAPDKKGGVVISKQHPRYFEYQDGSPYFLMAYECDWLYALDYKNEQGIPRTWKLLEQLEENGFNQVVMNVFSYDIDAPHAAWTKDEKLKDFPQYDFGAPQDIFPFLGNNEQPDFSRLNVAFFQKLDRTISALNDKNIVAHLMIYVWNKKVNWPDMYTEADDMYYDYIVKRYGAFPNMLFDVSKEAILYGRADDEYILERIQRIRDNNPFDRLVTVHDYGFCVRHKEKVDFLSRQDWKFRCYDHMIETHRKVKDKPVFNIEHGGYEYSDFEVFPGSYMNAESCLRRNYECLFAGIYSTYYWQGASWNVIVWDPEQLPKEYYRPKYQYFKYLTDFFSTYNFADYAPLELKGRIQEFCLKHNDKEEYLFYIPKELYRKMTWGIMKDDEEVIHYKWYNTLTGEMTTEFKKTKDTFGYQSPWHQEADAILILRRSSETVN</sequence>
<dbReference type="AlphaFoldDB" id="A0AAN5AMJ0"/>
<evidence type="ECO:0008006" key="5">
    <source>
        <dbReference type="Google" id="ProtNLM"/>
    </source>
</evidence>
<gene>
    <name evidence="3" type="ORF">PEDI_29930</name>
</gene>
<dbReference type="InterPro" id="IPR017853">
    <property type="entry name" value="GH"/>
</dbReference>
<protein>
    <recommendedName>
        <fullName evidence="5">DUF4038 domain-containing protein</fullName>
    </recommendedName>
</protein>
<evidence type="ECO:0000259" key="2">
    <source>
        <dbReference type="Pfam" id="PF16586"/>
    </source>
</evidence>
<dbReference type="EMBL" id="BQKE01000002">
    <property type="protein sequence ID" value="GJM62441.1"/>
    <property type="molecule type" value="Genomic_DNA"/>
</dbReference>
<name>A0AAN5AMJ0_9BACT</name>
<organism evidence="3 4">
    <name type="scientific">Persicobacter diffluens</name>
    <dbReference type="NCBI Taxonomy" id="981"/>
    <lineage>
        <taxon>Bacteria</taxon>
        <taxon>Pseudomonadati</taxon>
        <taxon>Bacteroidota</taxon>
        <taxon>Cytophagia</taxon>
        <taxon>Cytophagales</taxon>
        <taxon>Persicobacteraceae</taxon>
        <taxon>Persicobacter</taxon>
    </lineage>
</organism>
<proteinExistence type="predicted"/>
<accession>A0AAN5AMJ0</accession>
<dbReference type="InterPro" id="IPR032260">
    <property type="entry name" value="DUF5060"/>
</dbReference>
<comment type="caution">
    <text evidence="3">The sequence shown here is derived from an EMBL/GenBank/DDBJ whole genome shotgun (WGS) entry which is preliminary data.</text>
</comment>
<dbReference type="Gene3D" id="2.60.40.10">
    <property type="entry name" value="Immunoglobulins"/>
    <property type="match status" value="1"/>
</dbReference>
<dbReference type="Pfam" id="PF13204">
    <property type="entry name" value="Apiosidase"/>
    <property type="match status" value="1"/>
</dbReference>
<evidence type="ECO:0000259" key="1">
    <source>
        <dbReference type="Pfam" id="PF13204"/>
    </source>
</evidence>
<feature type="domain" description="DUF5060" evidence="2">
    <location>
        <begin position="33"/>
        <end position="99"/>
    </location>
</feature>
<dbReference type="PANTHER" id="PTHR37836">
    <property type="entry name" value="LMO1036 PROTEIN"/>
    <property type="match status" value="1"/>
</dbReference>
<dbReference type="PANTHER" id="PTHR37836:SF2">
    <property type="entry name" value="DUF4038 DOMAIN-CONTAINING PROTEIN"/>
    <property type="match status" value="1"/>
</dbReference>
<evidence type="ECO:0000313" key="3">
    <source>
        <dbReference type="EMBL" id="GJM62441.1"/>
    </source>
</evidence>
<dbReference type="InterPro" id="IPR025277">
    <property type="entry name" value="Apiosidase-like_cat_dom"/>
</dbReference>
<dbReference type="RefSeq" id="WP_338237730.1">
    <property type="nucleotide sequence ID" value="NZ_BQKE01000002.1"/>
</dbReference>
<dbReference type="Gene3D" id="3.20.20.80">
    <property type="entry name" value="Glycosidases"/>
    <property type="match status" value="1"/>
</dbReference>
<dbReference type="SUPFAM" id="SSF51445">
    <property type="entry name" value="(Trans)glycosidases"/>
    <property type="match status" value="1"/>
</dbReference>